<dbReference type="AlphaFoldDB" id="A0A1Y2BD25"/>
<dbReference type="EMBL" id="MCOG01000163">
    <property type="protein sequence ID" value="ORY32674.1"/>
    <property type="molecule type" value="Genomic_DNA"/>
</dbReference>
<accession>A0A1Y2BD25</accession>
<organism evidence="2 3">
    <name type="scientific">Neocallimastix californiae</name>
    <dbReference type="NCBI Taxonomy" id="1754190"/>
    <lineage>
        <taxon>Eukaryota</taxon>
        <taxon>Fungi</taxon>
        <taxon>Fungi incertae sedis</taxon>
        <taxon>Chytridiomycota</taxon>
        <taxon>Chytridiomycota incertae sedis</taxon>
        <taxon>Neocallimastigomycetes</taxon>
        <taxon>Neocallimastigales</taxon>
        <taxon>Neocallimastigaceae</taxon>
        <taxon>Neocallimastix</taxon>
    </lineage>
</organism>
<sequence>MKFVITMVKITEIPNIQLLLMRFKITLIYVNIRLANKACISNNSDHNKDDTCIYDPIDTEINDKPDLDDPDTDNKEISDNNLNSSYVNKIKYTSFLNIFSIFIVFIICQLHITFLEFSIFCQLS</sequence>
<protein>
    <submittedName>
        <fullName evidence="2">Uncharacterized protein</fullName>
    </submittedName>
</protein>
<keyword evidence="1" id="KW-1133">Transmembrane helix</keyword>
<dbReference type="Proteomes" id="UP000193920">
    <property type="component" value="Unassembled WGS sequence"/>
</dbReference>
<evidence type="ECO:0000313" key="3">
    <source>
        <dbReference type="Proteomes" id="UP000193920"/>
    </source>
</evidence>
<name>A0A1Y2BD25_9FUNG</name>
<reference evidence="2 3" key="1">
    <citation type="submission" date="2016-08" db="EMBL/GenBank/DDBJ databases">
        <title>A Parts List for Fungal Cellulosomes Revealed by Comparative Genomics.</title>
        <authorList>
            <consortium name="DOE Joint Genome Institute"/>
            <person name="Haitjema C.H."/>
            <person name="Gilmore S.P."/>
            <person name="Henske J.K."/>
            <person name="Solomon K.V."/>
            <person name="De Groot R."/>
            <person name="Kuo A."/>
            <person name="Mondo S.J."/>
            <person name="Salamov A.A."/>
            <person name="Labutti K."/>
            <person name="Zhao Z."/>
            <person name="Chiniquy J."/>
            <person name="Barry K."/>
            <person name="Brewer H.M."/>
            <person name="Purvine S.O."/>
            <person name="Wright A.T."/>
            <person name="Boxma B."/>
            <person name="Van Alen T."/>
            <person name="Hackstein J.H."/>
            <person name="Baker S.E."/>
            <person name="Grigoriev I.V."/>
            <person name="O'Malley M.A."/>
        </authorList>
    </citation>
    <scope>NUCLEOTIDE SEQUENCE [LARGE SCALE GENOMIC DNA]</scope>
    <source>
        <strain evidence="2 3">G1</strain>
    </source>
</reference>
<keyword evidence="3" id="KW-1185">Reference proteome</keyword>
<evidence type="ECO:0000313" key="2">
    <source>
        <dbReference type="EMBL" id="ORY32674.1"/>
    </source>
</evidence>
<comment type="caution">
    <text evidence="2">The sequence shown here is derived from an EMBL/GenBank/DDBJ whole genome shotgun (WGS) entry which is preliminary data.</text>
</comment>
<keyword evidence="1" id="KW-0812">Transmembrane</keyword>
<proteinExistence type="predicted"/>
<gene>
    <name evidence="2" type="ORF">LY90DRAFT_512219</name>
</gene>
<evidence type="ECO:0000256" key="1">
    <source>
        <dbReference type="SAM" id="Phobius"/>
    </source>
</evidence>
<feature type="transmembrane region" description="Helical" evidence="1">
    <location>
        <begin position="95"/>
        <end position="114"/>
    </location>
</feature>
<keyword evidence="1" id="KW-0472">Membrane</keyword>